<dbReference type="Proteomes" id="UP000697297">
    <property type="component" value="Unassembled WGS sequence"/>
</dbReference>
<evidence type="ECO:0000313" key="2">
    <source>
        <dbReference type="Proteomes" id="UP000697297"/>
    </source>
</evidence>
<dbReference type="EMBL" id="JAHLUN010000016">
    <property type="protein sequence ID" value="KAG7762151.1"/>
    <property type="molecule type" value="Genomic_DNA"/>
</dbReference>
<evidence type="ECO:0000313" key="1">
    <source>
        <dbReference type="EMBL" id="KAG7762151.1"/>
    </source>
</evidence>
<organism evidence="1 2">
    <name type="scientific">Ogataea haglerorum</name>
    <dbReference type="NCBI Taxonomy" id="1937702"/>
    <lineage>
        <taxon>Eukaryota</taxon>
        <taxon>Fungi</taxon>
        <taxon>Dikarya</taxon>
        <taxon>Ascomycota</taxon>
        <taxon>Saccharomycotina</taxon>
        <taxon>Pichiomycetes</taxon>
        <taxon>Pichiales</taxon>
        <taxon>Pichiaceae</taxon>
        <taxon>Ogataea</taxon>
    </lineage>
</organism>
<protein>
    <submittedName>
        <fullName evidence="1">Uncharacterized protein</fullName>
    </submittedName>
</protein>
<comment type="caution">
    <text evidence="1">The sequence shown here is derived from an EMBL/GenBank/DDBJ whole genome shotgun (WGS) entry which is preliminary data.</text>
</comment>
<sequence>MTSLKNLLESVSQEEQLQGQLLLVGGEAADHIRFLNAFGIRDVSITPYGFHFAKHADVHLSVHSFAGDYATVYQPVLDKLLSGSLVVYILDALELLKEELTQESIFKRVSASLKPWINACSKASRCSIQVHNVSRVDYNVKSIAMIDYLQQLLRLIMMDQNGSVLFFQDTDTPEDIVQLLKGSAELRIKDYDNVFVPSGSDSYGKIKLLNEDFDCEGTLQNWKRIEVVTKEVPANATPTKTEDLRQKYQDFLRQIHLAV</sequence>
<reference evidence="1 2" key="1">
    <citation type="journal article" date="2021" name="G3 (Bethesda)">
        <title>Genomic diversity, chromosomal rearrangements, and interspecies hybridization in the ogataea polymorpha species complex.</title>
        <authorList>
            <person name="Hanson S.J."/>
            <person name="Cinneide E.O."/>
            <person name="Salzberg L.I."/>
            <person name="Wolfe K.H."/>
            <person name="McGowan J."/>
            <person name="Fitzpatrick D.A."/>
            <person name="Matlin K."/>
        </authorList>
    </citation>
    <scope>NUCLEOTIDE SEQUENCE [LARGE SCALE GENOMIC DNA]</scope>
    <source>
        <strain evidence="1">81-436-3</strain>
    </source>
</reference>
<gene>
    <name evidence="1" type="ORF">KL946_004798</name>
</gene>
<keyword evidence="2" id="KW-1185">Reference proteome</keyword>
<accession>A0ABQ7RAB1</accession>
<name>A0ABQ7RAB1_9ASCO</name>
<proteinExistence type="predicted"/>